<keyword evidence="1" id="KW-1133">Transmembrane helix</keyword>
<evidence type="ECO:0000313" key="2">
    <source>
        <dbReference type="EMBL" id="MCF6139064.1"/>
    </source>
</evidence>
<dbReference type="Proteomes" id="UP001649381">
    <property type="component" value="Unassembled WGS sequence"/>
</dbReference>
<feature type="transmembrane region" description="Helical" evidence="1">
    <location>
        <begin position="37"/>
        <end position="59"/>
    </location>
</feature>
<keyword evidence="1" id="KW-0812">Transmembrane</keyword>
<sequence length="77" mass="8652">MVRLGSYVVILSLVLLVVAYMGFISSIQISFLEDQASILLVIAIAIGFIGALILIIGVFRDRLREKKEEENNDYSKY</sequence>
<gene>
    <name evidence="2" type="ORF">L2716_15090</name>
</gene>
<keyword evidence="3" id="KW-1185">Reference proteome</keyword>
<evidence type="ECO:0008006" key="4">
    <source>
        <dbReference type="Google" id="ProtNLM"/>
    </source>
</evidence>
<organism evidence="2 3">
    <name type="scientific">Pseudalkalibacillus berkeleyi</name>
    <dbReference type="NCBI Taxonomy" id="1069813"/>
    <lineage>
        <taxon>Bacteria</taxon>
        <taxon>Bacillati</taxon>
        <taxon>Bacillota</taxon>
        <taxon>Bacilli</taxon>
        <taxon>Bacillales</taxon>
        <taxon>Fictibacillaceae</taxon>
        <taxon>Pseudalkalibacillus</taxon>
    </lineage>
</organism>
<proteinExistence type="predicted"/>
<dbReference type="RefSeq" id="WP_236337687.1">
    <property type="nucleotide sequence ID" value="NZ_JAKIJS010000001.1"/>
</dbReference>
<name>A0ABS9H562_9BACL</name>
<reference evidence="2 3" key="1">
    <citation type="submission" date="2022-01" db="EMBL/GenBank/DDBJ databases">
        <title>Alkalihalobacillus sp. EGI L200015, a novel bacterium isolated from a salt lake sediment.</title>
        <authorList>
            <person name="Gao L."/>
            <person name="Fang B.-Z."/>
            <person name="Li W.-J."/>
        </authorList>
    </citation>
    <scope>NUCLEOTIDE SEQUENCE [LARGE SCALE GENOMIC DNA]</scope>
    <source>
        <strain evidence="2 3">KCTC 12718</strain>
    </source>
</reference>
<feature type="transmembrane region" description="Helical" evidence="1">
    <location>
        <begin position="7"/>
        <end position="31"/>
    </location>
</feature>
<evidence type="ECO:0000313" key="3">
    <source>
        <dbReference type="Proteomes" id="UP001649381"/>
    </source>
</evidence>
<accession>A0ABS9H562</accession>
<protein>
    <recommendedName>
        <fullName evidence="4">Lipopolysaccharide assembly protein A domain-containing protein</fullName>
    </recommendedName>
</protein>
<comment type="caution">
    <text evidence="2">The sequence shown here is derived from an EMBL/GenBank/DDBJ whole genome shotgun (WGS) entry which is preliminary data.</text>
</comment>
<evidence type="ECO:0000256" key="1">
    <source>
        <dbReference type="SAM" id="Phobius"/>
    </source>
</evidence>
<dbReference type="EMBL" id="JAKIJS010000001">
    <property type="protein sequence ID" value="MCF6139064.1"/>
    <property type="molecule type" value="Genomic_DNA"/>
</dbReference>
<keyword evidence="1" id="KW-0472">Membrane</keyword>